<name>A0A521BPW5_9BACL</name>
<dbReference type="Pfam" id="PF02811">
    <property type="entry name" value="PHP"/>
    <property type="match status" value="1"/>
</dbReference>
<dbReference type="CDD" id="cd07438">
    <property type="entry name" value="PHP_HisPPase_AMP"/>
    <property type="match status" value="1"/>
</dbReference>
<dbReference type="InterPro" id="IPR052018">
    <property type="entry name" value="PHP_domain"/>
</dbReference>
<dbReference type="EMBL" id="FXTI01000002">
    <property type="protein sequence ID" value="SMO49198.1"/>
    <property type="molecule type" value="Genomic_DNA"/>
</dbReference>
<protein>
    <recommendedName>
        <fullName evidence="1">Polymerase/histidinol phosphatase N-terminal domain-containing protein</fullName>
    </recommendedName>
</protein>
<evidence type="ECO:0000313" key="3">
    <source>
        <dbReference type="Proteomes" id="UP000315636"/>
    </source>
</evidence>
<dbReference type="RefSeq" id="WP_142504580.1">
    <property type="nucleotide sequence ID" value="NZ_FXTI01000002.1"/>
</dbReference>
<accession>A0A521BPW5</accession>
<dbReference type="SMART" id="SM00481">
    <property type="entry name" value="POLIIIAc"/>
    <property type="match status" value="1"/>
</dbReference>
<dbReference type="Gene3D" id="3.20.20.140">
    <property type="entry name" value="Metal-dependent hydrolases"/>
    <property type="match status" value="1"/>
</dbReference>
<gene>
    <name evidence="2" type="ORF">SAMN06264849_102287</name>
</gene>
<dbReference type="GO" id="GO:0004534">
    <property type="term" value="F:5'-3' RNA exonuclease activity"/>
    <property type="evidence" value="ECO:0007669"/>
    <property type="project" value="TreeGrafter"/>
</dbReference>
<dbReference type="PANTHER" id="PTHR42924:SF3">
    <property type="entry name" value="POLYMERASE_HISTIDINOL PHOSPHATASE N-TERMINAL DOMAIN-CONTAINING PROTEIN"/>
    <property type="match status" value="1"/>
</dbReference>
<proteinExistence type="predicted"/>
<dbReference type="Proteomes" id="UP000315636">
    <property type="component" value="Unassembled WGS sequence"/>
</dbReference>
<keyword evidence="3" id="KW-1185">Reference proteome</keyword>
<dbReference type="OrthoDB" id="9804333at2"/>
<dbReference type="PANTHER" id="PTHR42924">
    <property type="entry name" value="EXONUCLEASE"/>
    <property type="match status" value="1"/>
</dbReference>
<dbReference type="Gene3D" id="1.10.150.650">
    <property type="match status" value="1"/>
</dbReference>
<reference evidence="2 3" key="1">
    <citation type="submission" date="2017-05" db="EMBL/GenBank/DDBJ databases">
        <authorList>
            <person name="Varghese N."/>
            <person name="Submissions S."/>
        </authorList>
    </citation>
    <scope>NUCLEOTIDE SEQUENCE [LARGE SCALE GENOMIC DNA]</scope>
    <source>
        <strain evidence="2 3">DSM 45474</strain>
    </source>
</reference>
<dbReference type="SUPFAM" id="SSF89550">
    <property type="entry name" value="PHP domain-like"/>
    <property type="match status" value="1"/>
</dbReference>
<evidence type="ECO:0000313" key="2">
    <source>
        <dbReference type="EMBL" id="SMO49198.1"/>
    </source>
</evidence>
<dbReference type="AlphaFoldDB" id="A0A521BPW5"/>
<evidence type="ECO:0000259" key="1">
    <source>
        <dbReference type="SMART" id="SM00481"/>
    </source>
</evidence>
<sequence length="277" mass="30685">MNHLDLHVHTTASDGMFSPKDVVKMAREKALHGIAITDHDTVDGVEEALKYGKESGIMVIPGVEISTVADGQDIHVLGYYVDYTDQAFHARLREQREARQRRNVLLLKKLEDLGVRITMEEVLSKKKDQTGNAGRPHIAEVLVEKGVVQSMNEAFDKYLGKDGAAYVTTPRIRPEEAIVFIRQAGGIPVLAHPGLYQDDKLVNDLAKAGLGGIEVNHPDHDERMKLHYTQIARRFGILTTGGSDFHGERHGSMYHAPLGTCFTDLETVEKLAEKAGE</sequence>
<dbReference type="InterPro" id="IPR016195">
    <property type="entry name" value="Pol/histidinol_Pase-like"/>
</dbReference>
<feature type="domain" description="Polymerase/histidinol phosphatase N-terminal" evidence="1">
    <location>
        <begin position="4"/>
        <end position="69"/>
    </location>
</feature>
<dbReference type="InterPro" id="IPR004013">
    <property type="entry name" value="PHP_dom"/>
</dbReference>
<organism evidence="2 3">
    <name type="scientific">Melghirimyces algeriensis</name>
    <dbReference type="NCBI Taxonomy" id="910412"/>
    <lineage>
        <taxon>Bacteria</taxon>
        <taxon>Bacillati</taxon>
        <taxon>Bacillota</taxon>
        <taxon>Bacilli</taxon>
        <taxon>Bacillales</taxon>
        <taxon>Thermoactinomycetaceae</taxon>
        <taxon>Melghirimyces</taxon>
    </lineage>
</organism>
<dbReference type="InterPro" id="IPR003141">
    <property type="entry name" value="Pol/His_phosphatase_N"/>
</dbReference>
<dbReference type="GO" id="GO:0035312">
    <property type="term" value="F:5'-3' DNA exonuclease activity"/>
    <property type="evidence" value="ECO:0007669"/>
    <property type="project" value="TreeGrafter"/>
</dbReference>